<dbReference type="GO" id="GO:0008234">
    <property type="term" value="F:cysteine-type peptidase activity"/>
    <property type="evidence" value="ECO:0007669"/>
    <property type="project" value="InterPro"/>
</dbReference>
<dbReference type="Proteomes" id="UP000008021">
    <property type="component" value="Chromosome 3"/>
</dbReference>
<proteinExistence type="predicted"/>
<reference evidence="3" key="1">
    <citation type="submission" date="2015-04" db="UniProtKB">
        <authorList>
            <consortium name="EnsemblPlants"/>
        </authorList>
    </citation>
    <scope>IDENTIFICATION</scope>
</reference>
<organism evidence="3">
    <name type="scientific">Oryza meridionalis</name>
    <dbReference type="NCBI Taxonomy" id="40149"/>
    <lineage>
        <taxon>Eukaryota</taxon>
        <taxon>Viridiplantae</taxon>
        <taxon>Streptophyta</taxon>
        <taxon>Embryophyta</taxon>
        <taxon>Tracheophyta</taxon>
        <taxon>Spermatophyta</taxon>
        <taxon>Magnoliopsida</taxon>
        <taxon>Liliopsida</taxon>
        <taxon>Poales</taxon>
        <taxon>Poaceae</taxon>
        <taxon>BOP clade</taxon>
        <taxon>Oryzoideae</taxon>
        <taxon>Oryzeae</taxon>
        <taxon>Oryzinae</taxon>
        <taxon>Oryza</taxon>
    </lineage>
</organism>
<dbReference type="InterPro" id="IPR038765">
    <property type="entry name" value="Papain-like_cys_pep_sf"/>
</dbReference>
<dbReference type="Gene3D" id="2.40.50.170">
    <property type="entry name" value="Cysteine proteinases. Chain C"/>
    <property type="match status" value="1"/>
</dbReference>
<dbReference type="InterPro" id="IPR000668">
    <property type="entry name" value="Peptidase_C1A_C"/>
</dbReference>
<evidence type="ECO:0000259" key="2">
    <source>
        <dbReference type="Pfam" id="PF00112"/>
    </source>
</evidence>
<evidence type="ECO:0000256" key="1">
    <source>
        <dbReference type="SAM" id="MobiDB-lite"/>
    </source>
</evidence>
<reference evidence="3" key="2">
    <citation type="submission" date="2018-05" db="EMBL/GenBank/DDBJ databases">
        <title>OmerRS3 (Oryza meridionalis Reference Sequence Version 3).</title>
        <authorList>
            <person name="Zhang J."/>
            <person name="Kudrna D."/>
            <person name="Lee S."/>
            <person name="Talag J."/>
            <person name="Welchert J."/>
            <person name="Wing R.A."/>
        </authorList>
    </citation>
    <scope>NUCLEOTIDE SEQUENCE [LARGE SCALE GENOMIC DNA]</scope>
    <source>
        <strain evidence="3">cv. OR44</strain>
    </source>
</reference>
<evidence type="ECO:0000313" key="4">
    <source>
        <dbReference type="Proteomes" id="UP000008021"/>
    </source>
</evidence>
<name>A0A0E0D1V6_9ORYZ</name>
<evidence type="ECO:0000313" key="3">
    <source>
        <dbReference type="EnsemblPlants" id="OMERI03G18910.1"/>
    </source>
</evidence>
<accession>A0A0E0D1V6</accession>
<sequence length="154" mass="16692">MGLTVMWGLHQNPFWCSAHAGHHRRPLASCKGAGAGAAGSSVPSGHSAIVTASSSTSGEARGRRWGATAPAASSTTHWSPKDPLKLMHELTEMPGMDVVRKGRTGSERNSTCHLTLHVQDVDDLGDLYWVIKNSWGKQWGDQVYWNLETKECPT</sequence>
<dbReference type="SUPFAM" id="SSF54001">
    <property type="entry name" value="Cysteine proteinases"/>
    <property type="match status" value="1"/>
</dbReference>
<feature type="region of interest" description="Disordered" evidence="1">
    <location>
        <begin position="31"/>
        <end position="62"/>
    </location>
</feature>
<keyword evidence="4" id="KW-1185">Reference proteome</keyword>
<feature type="domain" description="Peptidase C1A papain C-terminal" evidence="2">
    <location>
        <begin position="125"/>
        <end position="150"/>
    </location>
</feature>
<dbReference type="Pfam" id="PF00112">
    <property type="entry name" value="Peptidase_C1"/>
    <property type="match status" value="1"/>
</dbReference>
<dbReference type="AlphaFoldDB" id="A0A0E0D1V6"/>
<dbReference type="Gramene" id="OMERI03G18910.1">
    <property type="protein sequence ID" value="OMERI03G18910.1"/>
    <property type="gene ID" value="OMERI03G18910"/>
</dbReference>
<dbReference type="HOGENOM" id="CLU_119268_0_0_1"/>
<dbReference type="GO" id="GO:0006508">
    <property type="term" value="P:proteolysis"/>
    <property type="evidence" value="ECO:0007669"/>
    <property type="project" value="InterPro"/>
</dbReference>
<dbReference type="EnsemblPlants" id="OMERI03G18910.1">
    <property type="protein sequence ID" value="OMERI03G18910.1"/>
    <property type="gene ID" value="OMERI03G18910"/>
</dbReference>
<feature type="compositionally biased region" description="Low complexity" evidence="1">
    <location>
        <begin position="31"/>
        <end position="48"/>
    </location>
</feature>
<protein>
    <recommendedName>
        <fullName evidence="2">Peptidase C1A papain C-terminal domain-containing protein</fullName>
    </recommendedName>
</protein>